<comment type="function">
    <text evidence="7">Binds to the 23S rRNA.</text>
</comment>
<dbReference type="InterPro" id="IPR020070">
    <property type="entry name" value="Ribosomal_bL9_N"/>
</dbReference>
<comment type="similarity">
    <text evidence="1 7">Belongs to the bacterial ribosomal protein bL9 family.</text>
</comment>
<dbReference type="InterPro" id="IPR000244">
    <property type="entry name" value="Ribosomal_bL9"/>
</dbReference>
<keyword evidence="2 7" id="KW-0699">rRNA-binding</keyword>
<dbReference type="PANTHER" id="PTHR21368">
    <property type="entry name" value="50S RIBOSOMAL PROTEIN L9"/>
    <property type="match status" value="1"/>
</dbReference>
<dbReference type="Gene3D" id="3.40.5.10">
    <property type="entry name" value="Ribosomal protein L9, N-terminal domain"/>
    <property type="match status" value="1"/>
</dbReference>
<evidence type="ECO:0000313" key="12">
    <source>
        <dbReference type="Proteomes" id="UP000724148"/>
    </source>
</evidence>
<feature type="domain" description="Ribosomal protein L9" evidence="9">
    <location>
        <begin position="1"/>
        <end position="47"/>
    </location>
</feature>
<accession>A0A931SDT7</accession>
<feature type="coiled-coil region" evidence="8">
    <location>
        <begin position="51"/>
        <end position="78"/>
    </location>
</feature>
<dbReference type="InterPro" id="IPR020594">
    <property type="entry name" value="Ribosomal_bL9_bac/chp"/>
</dbReference>
<dbReference type="Pfam" id="PF01281">
    <property type="entry name" value="Ribosomal_L9_N"/>
    <property type="match status" value="1"/>
</dbReference>
<keyword evidence="5 7" id="KW-0687">Ribonucleoprotein</keyword>
<keyword evidence="4 7" id="KW-0689">Ribosomal protein</keyword>
<evidence type="ECO:0000256" key="7">
    <source>
        <dbReference type="HAMAP-Rule" id="MF_00503"/>
    </source>
</evidence>
<sequence length="148" mass="16191">MRVIFLKDVPQVAKKGEVKNVADGYGRNFLMARGLAKEATPGAVAELEAGEKQERVKLQLEKEKYRELEKKLSNLTLSFALKLGEGGETFGSVSAAKIIEALAARGIKIGKEHLLLTHSLKTLGVHDVEVRFPHQVTAMVKVEIEKAG</sequence>
<dbReference type="InterPro" id="IPR009027">
    <property type="entry name" value="Ribosomal_bL9/RNase_H1_N"/>
</dbReference>
<organism evidence="11 12">
    <name type="scientific">Candidatus Sungiibacteriota bacterium</name>
    <dbReference type="NCBI Taxonomy" id="2750080"/>
    <lineage>
        <taxon>Bacteria</taxon>
        <taxon>Candidatus Sungiibacteriota</taxon>
    </lineage>
</organism>
<keyword evidence="3 7" id="KW-0694">RNA-binding</keyword>
<evidence type="ECO:0000256" key="6">
    <source>
        <dbReference type="ARBA" id="ARBA00035292"/>
    </source>
</evidence>
<dbReference type="Proteomes" id="UP000724148">
    <property type="component" value="Unassembled WGS sequence"/>
</dbReference>
<dbReference type="GO" id="GO:0006412">
    <property type="term" value="P:translation"/>
    <property type="evidence" value="ECO:0007669"/>
    <property type="project" value="UniProtKB-UniRule"/>
</dbReference>
<keyword evidence="8" id="KW-0175">Coiled coil</keyword>
<evidence type="ECO:0000256" key="2">
    <source>
        <dbReference type="ARBA" id="ARBA00022730"/>
    </source>
</evidence>
<dbReference type="InterPro" id="IPR036791">
    <property type="entry name" value="Ribosomal_bL9_C_sf"/>
</dbReference>
<dbReference type="InterPro" id="IPR036935">
    <property type="entry name" value="Ribosomal_bL9_N_sf"/>
</dbReference>
<dbReference type="Pfam" id="PF03948">
    <property type="entry name" value="Ribosomal_L9_C"/>
    <property type="match status" value="1"/>
</dbReference>
<evidence type="ECO:0000256" key="3">
    <source>
        <dbReference type="ARBA" id="ARBA00022884"/>
    </source>
</evidence>
<name>A0A931SDT7_9BACT</name>
<dbReference type="HAMAP" id="MF_00503">
    <property type="entry name" value="Ribosomal_bL9"/>
    <property type="match status" value="1"/>
</dbReference>
<dbReference type="GO" id="GO:0003735">
    <property type="term" value="F:structural constituent of ribosome"/>
    <property type="evidence" value="ECO:0007669"/>
    <property type="project" value="InterPro"/>
</dbReference>
<protein>
    <recommendedName>
        <fullName evidence="6 7">Large ribosomal subunit protein bL9</fullName>
    </recommendedName>
</protein>
<evidence type="ECO:0000313" key="11">
    <source>
        <dbReference type="EMBL" id="MBI2097249.1"/>
    </source>
</evidence>
<dbReference type="AlphaFoldDB" id="A0A931SDT7"/>
<dbReference type="GO" id="GO:0019843">
    <property type="term" value="F:rRNA binding"/>
    <property type="evidence" value="ECO:0007669"/>
    <property type="project" value="UniProtKB-UniRule"/>
</dbReference>
<dbReference type="GO" id="GO:1990904">
    <property type="term" value="C:ribonucleoprotein complex"/>
    <property type="evidence" value="ECO:0007669"/>
    <property type="project" value="UniProtKB-KW"/>
</dbReference>
<dbReference type="NCBIfam" id="TIGR00158">
    <property type="entry name" value="L9"/>
    <property type="match status" value="1"/>
</dbReference>
<dbReference type="Gene3D" id="3.10.430.100">
    <property type="entry name" value="Ribosomal protein L9, C-terminal domain"/>
    <property type="match status" value="1"/>
</dbReference>
<dbReference type="SUPFAM" id="SSF55653">
    <property type="entry name" value="Ribosomal protein L9 C-domain"/>
    <property type="match status" value="1"/>
</dbReference>
<evidence type="ECO:0000259" key="9">
    <source>
        <dbReference type="Pfam" id="PF01281"/>
    </source>
</evidence>
<gene>
    <name evidence="7 11" type="primary">rplI</name>
    <name evidence="11" type="ORF">HYT40_03860</name>
</gene>
<dbReference type="EMBL" id="JACOZA010000094">
    <property type="protein sequence ID" value="MBI2097249.1"/>
    <property type="molecule type" value="Genomic_DNA"/>
</dbReference>
<dbReference type="SUPFAM" id="SSF55658">
    <property type="entry name" value="L9 N-domain-like"/>
    <property type="match status" value="1"/>
</dbReference>
<evidence type="ECO:0000256" key="1">
    <source>
        <dbReference type="ARBA" id="ARBA00010605"/>
    </source>
</evidence>
<evidence type="ECO:0000256" key="5">
    <source>
        <dbReference type="ARBA" id="ARBA00023274"/>
    </source>
</evidence>
<dbReference type="InterPro" id="IPR020069">
    <property type="entry name" value="Ribosomal_bL9_C"/>
</dbReference>
<reference evidence="11" key="1">
    <citation type="submission" date="2020-07" db="EMBL/GenBank/DDBJ databases">
        <title>Huge and variable diversity of episymbiotic CPR bacteria and DPANN archaea in groundwater ecosystems.</title>
        <authorList>
            <person name="He C.Y."/>
            <person name="Keren R."/>
            <person name="Whittaker M."/>
            <person name="Farag I.F."/>
            <person name="Doudna J."/>
            <person name="Cate J.H.D."/>
            <person name="Banfield J.F."/>
        </authorList>
    </citation>
    <scope>NUCLEOTIDE SEQUENCE</scope>
    <source>
        <strain evidence="11">NC_groundwater_193_Ag_S-0.1um_51_7</strain>
    </source>
</reference>
<evidence type="ECO:0000256" key="8">
    <source>
        <dbReference type="SAM" id="Coils"/>
    </source>
</evidence>
<proteinExistence type="inferred from homology"/>
<comment type="caution">
    <text evidence="11">The sequence shown here is derived from an EMBL/GenBank/DDBJ whole genome shotgun (WGS) entry which is preliminary data.</text>
</comment>
<dbReference type="GO" id="GO:0005840">
    <property type="term" value="C:ribosome"/>
    <property type="evidence" value="ECO:0007669"/>
    <property type="project" value="UniProtKB-KW"/>
</dbReference>
<feature type="domain" description="Large ribosomal subunit protein bL9 C-terminal" evidence="10">
    <location>
        <begin position="65"/>
        <end position="145"/>
    </location>
</feature>
<evidence type="ECO:0000259" key="10">
    <source>
        <dbReference type="Pfam" id="PF03948"/>
    </source>
</evidence>
<evidence type="ECO:0000256" key="4">
    <source>
        <dbReference type="ARBA" id="ARBA00022980"/>
    </source>
</evidence>